<organism evidence="1 2">
    <name type="scientific">Araneus ventricosus</name>
    <name type="common">Orbweaver spider</name>
    <name type="synonym">Epeira ventricosa</name>
    <dbReference type="NCBI Taxonomy" id="182803"/>
    <lineage>
        <taxon>Eukaryota</taxon>
        <taxon>Metazoa</taxon>
        <taxon>Ecdysozoa</taxon>
        <taxon>Arthropoda</taxon>
        <taxon>Chelicerata</taxon>
        <taxon>Arachnida</taxon>
        <taxon>Araneae</taxon>
        <taxon>Araneomorphae</taxon>
        <taxon>Entelegynae</taxon>
        <taxon>Araneoidea</taxon>
        <taxon>Araneidae</taxon>
        <taxon>Araneus</taxon>
    </lineage>
</organism>
<proteinExistence type="predicted"/>
<evidence type="ECO:0000313" key="1">
    <source>
        <dbReference type="EMBL" id="GBN48168.1"/>
    </source>
</evidence>
<dbReference type="EMBL" id="BGPR01010825">
    <property type="protein sequence ID" value="GBN48168.1"/>
    <property type="molecule type" value="Genomic_DNA"/>
</dbReference>
<accession>A0A4Y2P899</accession>
<sequence length="113" mass="12743">MRGQYSQATNTHMMKIECSVDYVRSDGMRNVPVTKVVSICMRLLLNFQGAYSYPPRRVITRVFKEKKINSKVVLNGAGKNSTLEIVGKMPKRKAIFLSRLGPSITVHNITTIL</sequence>
<reference evidence="1 2" key="1">
    <citation type="journal article" date="2019" name="Sci. Rep.">
        <title>Orb-weaving spider Araneus ventricosus genome elucidates the spidroin gene catalogue.</title>
        <authorList>
            <person name="Kono N."/>
            <person name="Nakamura H."/>
            <person name="Ohtoshi R."/>
            <person name="Moran D.A.P."/>
            <person name="Shinohara A."/>
            <person name="Yoshida Y."/>
            <person name="Fujiwara M."/>
            <person name="Mori M."/>
            <person name="Tomita M."/>
            <person name="Arakawa K."/>
        </authorList>
    </citation>
    <scope>NUCLEOTIDE SEQUENCE [LARGE SCALE GENOMIC DNA]</scope>
</reference>
<dbReference type="Proteomes" id="UP000499080">
    <property type="component" value="Unassembled WGS sequence"/>
</dbReference>
<name>A0A4Y2P899_ARAVE</name>
<gene>
    <name evidence="1" type="ORF">AVEN_94613_1</name>
</gene>
<comment type="caution">
    <text evidence="1">The sequence shown here is derived from an EMBL/GenBank/DDBJ whole genome shotgun (WGS) entry which is preliminary data.</text>
</comment>
<evidence type="ECO:0000313" key="2">
    <source>
        <dbReference type="Proteomes" id="UP000499080"/>
    </source>
</evidence>
<keyword evidence="2" id="KW-1185">Reference proteome</keyword>
<protein>
    <submittedName>
        <fullName evidence="1">Uncharacterized protein</fullName>
    </submittedName>
</protein>
<dbReference type="AlphaFoldDB" id="A0A4Y2P899"/>